<reference evidence="1 2" key="1">
    <citation type="submission" date="2013-09" db="EMBL/GenBank/DDBJ databases">
        <authorList>
            <person name="Zeng Z."/>
            <person name="Chen C."/>
        </authorList>
    </citation>
    <scope>NUCLEOTIDE SEQUENCE [LARGE SCALE GENOMIC DNA]</scope>
    <source>
        <strain evidence="1 2">WB 3.3-2</strain>
    </source>
</reference>
<dbReference type="AlphaFoldDB" id="A0A0A2M3Z1"/>
<proteinExistence type="predicted"/>
<dbReference type="Proteomes" id="UP000030152">
    <property type="component" value="Unassembled WGS sequence"/>
</dbReference>
<evidence type="ECO:0000313" key="1">
    <source>
        <dbReference type="EMBL" id="KGO86999.1"/>
    </source>
</evidence>
<gene>
    <name evidence="1" type="ORF">Q765_08565</name>
</gene>
<comment type="caution">
    <text evidence="1">The sequence shown here is derived from an EMBL/GenBank/DDBJ whole genome shotgun (WGS) entry which is preliminary data.</text>
</comment>
<protein>
    <submittedName>
        <fullName evidence="1">Uncharacterized protein</fullName>
    </submittedName>
</protein>
<keyword evidence="2" id="KW-1185">Reference proteome</keyword>
<accession>A0A0A2M3Z1</accession>
<dbReference type="EMBL" id="JRLX01000007">
    <property type="protein sequence ID" value="KGO86999.1"/>
    <property type="molecule type" value="Genomic_DNA"/>
</dbReference>
<dbReference type="OrthoDB" id="10003661at2"/>
<dbReference type="RefSeq" id="WP_020213188.1">
    <property type="nucleotide sequence ID" value="NZ_JRLX01000007.1"/>
</dbReference>
<organism evidence="1 2">
    <name type="scientific">Flavobacterium rivuli WB 3.3-2 = DSM 21788</name>
    <dbReference type="NCBI Taxonomy" id="1121895"/>
    <lineage>
        <taxon>Bacteria</taxon>
        <taxon>Pseudomonadati</taxon>
        <taxon>Bacteroidota</taxon>
        <taxon>Flavobacteriia</taxon>
        <taxon>Flavobacteriales</taxon>
        <taxon>Flavobacteriaceae</taxon>
        <taxon>Flavobacterium</taxon>
    </lineage>
</organism>
<sequence>MKKTVTLIVSLFGLVFFSTLITAVGIEIYYARKFNATDINVPLANLRENWGKEDKSILYNGKIVIFYKSGFLGDSYVFKINADTQILNSKFLDD</sequence>
<evidence type="ECO:0000313" key="2">
    <source>
        <dbReference type="Proteomes" id="UP000030152"/>
    </source>
</evidence>
<name>A0A0A2M3Z1_9FLAO</name>